<name>A0A7X2LX67_9BURK</name>
<feature type="domain" description="Lcl C-terminal" evidence="1">
    <location>
        <begin position="53"/>
        <end position="161"/>
    </location>
</feature>
<dbReference type="InterPro" id="IPR011460">
    <property type="entry name" value="Lcl_C"/>
</dbReference>
<comment type="caution">
    <text evidence="2">The sequence shown here is derived from an EMBL/GenBank/DDBJ whole genome shotgun (WGS) entry which is preliminary data.</text>
</comment>
<dbReference type="AlphaFoldDB" id="A0A7X2LX67"/>
<reference evidence="2 3" key="1">
    <citation type="submission" date="2019-11" db="EMBL/GenBank/DDBJ databases">
        <title>Novel species isolated from a subtropical stream in China.</title>
        <authorList>
            <person name="Lu H."/>
        </authorList>
    </citation>
    <scope>NUCLEOTIDE SEQUENCE [LARGE SCALE GENOMIC DNA]</scope>
    <source>
        <strain evidence="2 3">FT92W</strain>
    </source>
</reference>
<evidence type="ECO:0000259" key="1">
    <source>
        <dbReference type="Pfam" id="PF07603"/>
    </source>
</evidence>
<proteinExistence type="predicted"/>
<organism evidence="2 3">
    <name type="scientific">Pseudoduganella rivuli</name>
    <dbReference type="NCBI Taxonomy" id="2666085"/>
    <lineage>
        <taxon>Bacteria</taxon>
        <taxon>Pseudomonadati</taxon>
        <taxon>Pseudomonadota</taxon>
        <taxon>Betaproteobacteria</taxon>
        <taxon>Burkholderiales</taxon>
        <taxon>Oxalobacteraceae</taxon>
        <taxon>Telluria group</taxon>
        <taxon>Pseudoduganella</taxon>
    </lineage>
</organism>
<accession>A0A7X2LX67</accession>
<evidence type="ECO:0000313" key="2">
    <source>
        <dbReference type="EMBL" id="MRV76758.1"/>
    </source>
</evidence>
<gene>
    <name evidence="2" type="ORF">GJ700_34115</name>
</gene>
<dbReference type="EMBL" id="WKJJ01000042">
    <property type="protein sequence ID" value="MRV76758.1"/>
    <property type="molecule type" value="Genomic_DNA"/>
</dbReference>
<protein>
    <submittedName>
        <fullName evidence="2">DUF1566 domain-containing protein</fullName>
    </submittedName>
</protein>
<dbReference type="PROSITE" id="PS51257">
    <property type="entry name" value="PROKAR_LIPOPROTEIN"/>
    <property type="match status" value="1"/>
</dbReference>
<evidence type="ECO:0000313" key="3">
    <source>
        <dbReference type="Proteomes" id="UP000446768"/>
    </source>
</evidence>
<dbReference type="Proteomes" id="UP000446768">
    <property type="component" value="Unassembled WGS sequence"/>
</dbReference>
<dbReference type="Pfam" id="PF07603">
    <property type="entry name" value="Lcl_C"/>
    <property type="match status" value="1"/>
</dbReference>
<sequence length="175" mass="18894">MSRAIHPVMAILENGDPPMQYPCVVIGCLALTLSCTSAVAASGWTALGHDVLLQNKTGLQWTRSDNGRDINWSDAGAYCTKRGDGWRLPSIDELRSVYATAVETKEMAPCGDAVCAAPALLQLTSAWHWSGMAVTQEQSYDFQQLAWGLTLVNGRQTMALRFAASASRALCVKNT</sequence>
<keyword evidence="3" id="KW-1185">Reference proteome</keyword>